<dbReference type="WBParaSite" id="ECPE_0001434101-mRNA-1">
    <property type="protein sequence ID" value="ECPE_0001434101-mRNA-1"/>
    <property type="gene ID" value="ECPE_0001434101"/>
</dbReference>
<dbReference type="AlphaFoldDB" id="A0A183B516"/>
<sequence>LFGHVGVLEEFVMYPPDDREEPASKVAFVRYLEPINSEVALHLNNTVFLDRALIVLPLANGLDSIPDEKYADLVRAPPHTAAGVLPRTADWPLDVISMVVGRPGEQVIQTIEPRLSSLAFPLYPPLPATTDGSRIEEIRRTILVTNLDPKTTGDQVCTIPLPGTEVFMWDIAHRRKRSCNFELVMDLSSTLFRVTIAGLSTVVSDSIKYSLEI</sequence>
<evidence type="ECO:0000313" key="1">
    <source>
        <dbReference type="WBParaSite" id="ECPE_0001434101-mRNA-1"/>
    </source>
</evidence>
<protein>
    <submittedName>
        <fullName evidence="1">RRM domain-containing protein</fullName>
    </submittedName>
</protein>
<organism evidence="1">
    <name type="scientific">Echinostoma caproni</name>
    <dbReference type="NCBI Taxonomy" id="27848"/>
    <lineage>
        <taxon>Eukaryota</taxon>
        <taxon>Metazoa</taxon>
        <taxon>Spiralia</taxon>
        <taxon>Lophotrochozoa</taxon>
        <taxon>Platyhelminthes</taxon>
        <taxon>Trematoda</taxon>
        <taxon>Digenea</taxon>
        <taxon>Plagiorchiida</taxon>
        <taxon>Echinostomata</taxon>
        <taxon>Echinostomatoidea</taxon>
        <taxon>Echinostomatidae</taxon>
        <taxon>Echinostoma</taxon>
    </lineage>
</organism>
<reference evidence="1" key="1">
    <citation type="submission" date="2016-06" db="UniProtKB">
        <authorList>
            <consortium name="WormBaseParasite"/>
        </authorList>
    </citation>
    <scope>IDENTIFICATION</scope>
</reference>
<accession>A0A183B516</accession>
<name>A0A183B516_9TREM</name>
<proteinExistence type="predicted"/>